<dbReference type="OrthoDB" id="19849at2"/>
<comment type="similarity">
    <text evidence="2">Belongs to the OmpP1/FadL family.</text>
</comment>
<dbReference type="RefSeq" id="WP_096361717.1">
    <property type="nucleotide sequence ID" value="NZ_AP014879.1"/>
</dbReference>
<dbReference type="Pfam" id="PF03349">
    <property type="entry name" value="Toluene_X"/>
    <property type="match status" value="1"/>
</dbReference>
<dbReference type="PANTHER" id="PTHR35093:SF3">
    <property type="entry name" value="LONG-CHAIN FATTY ACID TRANSPORT PROTEIN"/>
    <property type="match status" value="1"/>
</dbReference>
<evidence type="ECO:0000256" key="5">
    <source>
        <dbReference type="ARBA" id="ARBA00022729"/>
    </source>
</evidence>
<evidence type="ECO:0000256" key="6">
    <source>
        <dbReference type="ARBA" id="ARBA00023136"/>
    </source>
</evidence>
<accession>A0A1B4XJQ6</accession>
<keyword evidence="10" id="KW-1185">Reference proteome</keyword>
<evidence type="ECO:0000256" key="7">
    <source>
        <dbReference type="ARBA" id="ARBA00023237"/>
    </source>
</evidence>
<feature type="chain" id="PRO_5008572504" evidence="8">
    <location>
        <begin position="20"/>
        <end position="453"/>
    </location>
</feature>
<keyword evidence="4" id="KW-0812">Transmembrane</keyword>
<dbReference type="InParanoid" id="A0A1B4XJQ6"/>
<dbReference type="Gene3D" id="2.40.160.60">
    <property type="entry name" value="Outer membrane protein transport protein (OMPP1/FadL/TodX)"/>
    <property type="match status" value="1"/>
</dbReference>
<comment type="subcellular location">
    <subcellularLocation>
        <location evidence="1">Cell outer membrane</location>
        <topology evidence="1">Multi-pass membrane protein</topology>
    </subcellularLocation>
</comment>
<dbReference type="SUPFAM" id="SSF56935">
    <property type="entry name" value="Porins"/>
    <property type="match status" value="1"/>
</dbReference>
<sequence>MNKRIRLLGSLGVMLSAYAVPGHAAFFQLAENSPAGLGNAFAGGAASAEDASTVWYNPAGMSRLPGGQTVVGGHVIMFSAKFSKSSATLSSTFGGGAISGGDGGDAGRTGLVPNVYYTQAIDDRLSFGLGVNAPFGLVTDYDDGWVGRYHADRSQVKTLNINPAASYRMNDQLSFGAGLNIQRIEAVLTNAVDYGTICAAVPGVQGCEAPGALDGNARVQADNTAFGFNLGALWQLGENTRIGLAYRSRIDHKLEGSSTLTAPNATAAATAAAIGIANSAVQAYVTLPETISISAFHQLNNSWSVMGDITRTRWSRFPELRIDFLDTTQSDSVVTFALEDVNRYSVGATYAPGGNWSYRAGVALDQSPTPNAEFRSARLPDADRKWITLGVSHRSSESMSLDFSYAHIWVDNTDINKSAGTSATNENFLRGNLVGSYDANINILSAQARWAFK</sequence>
<feature type="signal peptide" evidence="8">
    <location>
        <begin position="1"/>
        <end position="19"/>
    </location>
</feature>
<dbReference type="FunCoup" id="A0A1B4XJQ6">
    <property type="interactions" value="54"/>
</dbReference>
<keyword evidence="3" id="KW-1134">Transmembrane beta strand</keyword>
<keyword evidence="6" id="KW-0472">Membrane</keyword>
<evidence type="ECO:0000256" key="2">
    <source>
        <dbReference type="ARBA" id="ARBA00008163"/>
    </source>
</evidence>
<dbReference type="AlphaFoldDB" id="A0A1B4XJQ6"/>
<dbReference type="KEGG" id="slim:SCL_2755"/>
<dbReference type="PANTHER" id="PTHR35093">
    <property type="entry name" value="OUTER MEMBRANE PROTEIN NMB0088-RELATED"/>
    <property type="match status" value="1"/>
</dbReference>
<evidence type="ECO:0000256" key="1">
    <source>
        <dbReference type="ARBA" id="ARBA00004571"/>
    </source>
</evidence>
<gene>
    <name evidence="9" type="ORF">SCL_2755</name>
</gene>
<dbReference type="Proteomes" id="UP000243180">
    <property type="component" value="Chromosome"/>
</dbReference>
<dbReference type="GO" id="GO:0009279">
    <property type="term" value="C:cell outer membrane"/>
    <property type="evidence" value="ECO:0007669"/>
    <property type="project" value="UniProtKB-SubCell"/>
</dbReference>
<evidence type="ECO:0000313" key="10">
    <source>
        <dbReference type="Proteomes" id="UP000243180"/>
    </source>
</evidence>
<dbReference type="GO" id="GO:0015483">
    <property type="term" value="F:long-chain fatty acid transporting porin activity"/>
    <property type="evidence" value="ECO:0007669"/>
    <property type="project" value="TreeGrafter"/>
</dbReference>
<name>A0A1B4XJQ6_9GAMM</name>
<dbReference type="EMBL" id="AP014879">
    <property type="protein sequence ID" value="BAV35032.1"/>
    <property type="molecule type" value="Genomic_DNA"/>
</dbReference>
<organism evidence="9 10">
    <name type="scientific">Sulfuricaulis limicola</name>
    <dbReference type="NCBI Taxonomy" id="1620215"/>
    <lineage>
        <taxon>Bacteria</taxon>
        <taxon>Pseudomonadati</taxon>
        <taxon>Pseudomonadota</taxon>
        <taxon>Gammaproteobacteria</taxon>
        <taxon>Acidiferrobacterales</taxon>
        <taxon>Acidiferrobacteraceae</taxon>
        <taxon>Sulfuricaulis</taxon>
    </lineage>
</organism>
<evidence type="ECO:0000256" key="4">
    <source>
        <dbReference type="ARBA" id="ARBA00022692"/>
    </source>
</evidence>
<evidence type="ECO:0000256" key="8">
    <source>
        <dbReference type="SAM" id="SignalP"/>
    </source>
</evidence>
<keyword evidence="5 8" id="KW-0732">Signal</keyword>
<proteinExistence type="inferred from homology"/>
<dbReference type="InterPro" id="IPR005017">
    <property type="entry name" value="OMPP1/FadL/TodX"/>
</dbReference>
<protein>
    <submittedName>
        <fullName evidence="9">Long-chain fatty acid transporter</fullName>
    </submittedName>
</protein>
<evidence type="ECO:0000256" key="3">
    <source>
        <dbReference type="ARBA" id="ARBA00022452"/>
    </source>
</evidence>
<keyword evidence="7" id="KW-0998">Cell outer membrane</keyword>
<reference evidence="9 10" key="1">
    <citation type="submission" date="2015-05" db="EMBL/GenBank/DDBJ databases">
        <title>Complete genome sequence of a sulfur-oxidizing gammaproteobacterium strain HA5.</title>
        <authorList>
            <person name="Miura A."/>
            <person name="Kojima H."/>
            <person name="Fukui M."/>
        </authorList>
    </citation>
    <scope>NUCLEOTIDE SEQUENCE [LARGE SCALE GENOMIC DNA]</scope>
    <source>
        <strain evidence="9 10">HA5</strain>
    </source>
</reference>
<evidence type="ECO:0000313" key="9">
    <source>
        <dbReference type="EMBL" id="BAV35032.1"/>
    </source>
</evidence>